<sequence>MAVKQVCIQGLGFVGVAMAIALSNVKTAKGKPMYFVTGIDLPTEQGLKRIDAVNQGKLPFNTADQKMATAFFAAMKTGNLVATTDESVYTSADFVIVDVPLDVALVDGEIQLDLSGFGNAIRTVASNIKSGALILVETTVPPGTCEKIVWPIICEELEKRNV</sequence>
<feature type="non-terminal residue" evidence="3">
    <location>
        <position position="162"/>
    </location>
</feature>
<name>A0A382QEK2_9ZZZZ</name>
<proteinExistence type="inferred from homology"/>
<evidence type="ECO:0000259" key="2">
    <source>
        <dbReference type="Pfam" id="PF03721"/>
    </source>
</evidence>
<dbReference type="GO" id="GO:0000271">
    <property type="term" value="P:polysaccharide biosynthetic process"/>
    <property type="evidence" value="ECO:0007669"/>
    <property type="project" value="InterPro"/>
</dbReference>
<dbReference type="PANTHER" id="PTHR43491">
    <property type="entry name" value="UDP-N-ACETYL-D-MANNOSAMINE DEHYDROGENASE"/>
    <property type="match status" value="1"/>
</dbReference>
<dbReference type="InterPro" id="IPR036291">
    <property type="entry name" value="NAD(P)-bd_dom_sf"/>
</dbReference>
<organism evidence="3">
    <name type="scientific">marine metagenome</name>
    <dbReference type="NCBI Taxonomy" id="408172"/>
    <lineage>
        <taxon>unclassified sequences</taxon>
        <taxon>metagenomes</taxon>
        <taxon>ecological metagenomes</taxon>
    </lineage>
</organism>
<dbReference type="InterPro" id="IPR028359">
    <property type="entry name" value="UDP_ManNAc/GlcNAc_DH"/>
</dbReference>
<dbReference type="GO" id="GO:0016628">
    <property type="term" value="F:oxidoreductase activity, acting on the CH-CH group of donors, NAD or NADP as acceptor"/>
    <property type="evidence" value="ECO:0007669"/>
    <property type="project" value="InterPro"/>
</dbReference>
<accession>A0A382QEK2</accession>
<dbReference type="GO" id="GO:0051287">
    <property type="term" value="F:NAD binding"/>
    <property type="evidence" value="ECO:0007669"/>
    <property type="project" value="InterPro"/>
</dbReference>
<dbReference type="SUPFAM" id="SSF51735">
    <property type="entry name" value="NAD(P)-binding Rossmann-fold domains"/>
    <property type="match status" value="1"/>
</dbReference>
<dbReference type="InterPro" id="IPR001732">
    <property type="entry name" value="UDP-Glc/GDP-Man_DH_N"/>
</dbReference>
<gene>
    <name evidence="3" type="ORF">METZ01_LOCUS336311</name>
</gene>
<dbReference type="AlphaFoldDB" id="A0A382QEK2"/>
<dbReference type="GO" id="GO:0016616">
    <property type="term" value="F:oxidoreductase activity, acting on the CH-OH group of donors, NAD or NADP as acceptor"/>
    <property type="evidence" value="ECO:0007669"/>
    <property type="project" value="InterPro"/>
</dbReference>
<feature type="domain" description="UDP-glucose/GDP-mannose dehydrogenase N-terminal" evidence="2">
    <location>
        <begin position="5"/>
        <end position="159"/>
    </location>
</feature>
<dbReference type="Gene3D" id="3.40.50.720">
    <property type="entry name" value="NAD(P)-binding Rossmann-like Domain"/>
    <property type="match status" value="1"/>
</dbReference>
<comment type="similarity">
    <text evidence="1">Belongs to the UDP-glucose/GDP-mannose dehydrogenase family.</text>
</comment>
<protein>
    <recommendedName>
        <fullName evidence="2">UDP-glucose/GDP-mannose dehydrogenase N-terminal domain-containing protein</fullName>
    </recommendedName>
</protein>
<dbReference type="Pfam" id="PF03721">
    <property type="entry name" value="UDPG_MGDP_dh_N"/>
    <property type="match status" value="1"/>
</dbReference>
<evidence type="ECO:0000313" key="3">
    <source>
        <dbReference type="EMBL" id="SVC83457.1"/>
    </source>
</evidence>
<dbReference type="EMBL" id="UINC01113685">
    <property type="protein sequence ID" value="SVC83457.1"/>
    <property type="molecule type" value="Genomic_DNA"/>
</dbReference>
<dbReference type="PANTHER" id="PTHR43491:SF2">
    <property type="entry name" value="UDP-N-ACETYL-D-MANNOSAMINE DEHYDROGENASE"/>
    <property type="match status" value="1"/>
</dbReference>
<reference evidence="3" key="1">
    <citation type="submission" date="2018-05" db="EMBL/GenBank/DDBJ databases">
        <authorList>
            <person name="Lanie J.A."/>
            <person name="Ng W.-L."/>
            <person name="Kazmierczak K.M."/>
            <person name="Andrzejewski T.M."/>
            <person name="Davidsen T.M."/>
            <person name="Wayne K.J."/>
            <person name="Tettelin H."/>
            <person name="Glass J.I."/>
            <person name="Rusch D."/>
            <person name="Podicherti R."/>
            <person name="Tsui H.-C.T."/>
            <person name="Winkler M.E."/>
        </authorList>
    </citation>
    <scope>NUCLEOTIDE SEQUENCE</scope>
</reference>
<evidence type="ECO:0000256" key="1">
    <source>
        <dbReference type="ARBA" id="ARBA00006601"/>
    </source>
</evidence>